<evidence type="ECO:0000256" key="2">
    <source>
        <dbReference type="ARBA" id="ARBA00022679"/>
    </source>
</evidence>
<dbReference type="PANTHER" id="PTHR47313">
    <property type="entry name" value="RIBOSOMAL RNA LARGE SUBUNIT METHYLTRANSFERASE K/L"/>
    <property type="match status" value="1"/>
</dbReference>
<dbReference type="Gene3D" id="3.30.2130.30">
    <property type="match status" value="1"/>
</dbReference>
<dbReference type="InterPro" id="IPR002052">
    <property type="entry name" value="DNA_methylase_N6_adenine_CS"/>
</dbReference>
<dbReference type="GO" id="GO:0003723">
    <property type="term" value="F:RNA binding"/>
    <property type="evidence" value="ECO:0007669"/>
    <property type="project" value="UniProtKB-UniRule"/>
</dbReference>
<dbReference type="InterPro" id="IPR054170">
    <property type="entry name" value="RlmL_1st"/>
</dbReference>
<evidence type="ECO:0000313" key="5">
    <source>
        <dbReference type="EMBL" id="CBL87552.1"/>
    </source>
</evidence>
<evidence type="ECO:0000259" key="4">
    <source>
        <dbReference type="PROSITE" id="PS51165"/>
    </source>
</evidence>
<reference evidence="5" key="1">
    <citation type="submission" date="2010-05" db="EMBL/GenBank/DDBJ databases">
        <authorList>
            <person name="Genoscope - CEA"/>
        </authorList>
    </citation>
    <scope>NUCLEOTIDE SEQUENCE</scope>
</reference>
<accession>F4MN39</accession>
<dbReference type="CDD" id="cd11715">
    <property type="entry name" value="THUMP_AdoMetMT"/>
    <property type="match status" value="1"/>
</dbReference>
<sequence length="381" mass="43963">MKIIVRTYAGLESLLQKEVEKLTGKEVEIEKRAISFDGATEDIYKINLWSRLSIDVLVHLYSFRAINEEQLYNKLTNFPWEKHLTVDESFSFSSIVHSSFFTHSKYVALKAKDALVDRFRKKSGSRPNVDRINPIHQFVIRISEKNASILWNSSGDSLFKRGYRTHTVEAPVNEVLAAAIIDFSGWDNTTTLVDPMCGSGTFLCEALIKSSNYAPGLNRKQFAFEKSKNFKQALWNALVDEAKSKIIKSKAPIFGFDISEKAIYSCEKNIENLFPFHSVQLKNEDFFNLDKPHKEGLVLMNPPYDVRLKNSNIMDFYNNIGRRLKHHWENYEVWIFSGNLSASKRIGLKPRKKIMLYNGPLECKLMYIPIYKGSKRFKQSS</sequence>
<dbReference type="Pfam" id="PF01170">
    <property type="entry name" value="UPF0020"/>
    <property type="match status" value="1"/>
</dbReference>
<reference evidence="5" key="2">
    <citation type="journal article" date="2012" name="Environ. Microbiol.">
        <title>Genomic content of uncultured Bacteroidetes from contrasting oceanic provinces in the North Atlantic Ocean.</title>
        <authorList>
            <person name="Gomez-Pereira P.R."/>
            <person name="Schuler M."/>
            <person name="Fuchs B.M."/>
            <person name="Bennke C."/>
            <person name="Teeling H."/>
            <person name="Waldmann J."/>
            <person name="Richter M."/>
            <person name="Barbe V."/>
            <person name="Bataille E."/>
            <person name="Glockner F.O."/>
            <person name="Amann R."/>
        </authorList>
    </citation>
    <scope>NUCLEOTIDE SEQUENCE</scope>
</reference>
<dbReference type="EMBL" id="FQ032827">
    <property type="protein sequence ID" value="CBL87552.1"/>
    <property type="molecule type" value="Genomic_DNA"/>
</dbReference>
<keyword evidence="2" id="KW-0808">Transferase</keyword>
<keyword evidence="1 5" id="KW-0489">Methyltransferase</keyword>
<dbReference type="GO" id="GO:0008990">
    <property type="term" value="F:rRNA (guanine-N2-)-methyltransferase activity"/>
    <property type="evidence" value="ECO:0007669"/>
    <property type="project" value="TreeGrafter"/>
</dbReference>
<dbReference type="Pfam" id="PF22020">
    <property type="entry name" value="RlmL_1st"/>
    <property type="match status" value="1"/>
</dbReference>
<dbReference type="PROSITE" id="PS51165">
    <property type="entry name" value="THUMP"/>
    <property type="match status" value="1"/>
</dbReference>
<dbReference type="GO" id="GO:0070043">
    <property type="term" value="F:rRNA (guanine-N7-)-methyltransferase activity"/>
    <property type="evidence" value="ECO:0007669"/>
    <property type="project" value="TreeGrafter"/>
</dbReference>
<dbReference type="InterPro" id="IPR029063">
    <property type="entry name" value="SAM-dependent_MTases_sf"/>
</dbReference>
<dbReference type="InterPro" id="IPR004114">
    <property type="entry name" value="THUMP_dom"/>
</dbReference>
<proteinExistence type="predicted"/>
<name>F4MN39_9BACT</name>
<dbReference type="SMART" id="SM00981">
    <property type="entry name" value="THUMP"/>
    <property type="match status" value="1"/>
</dbReference>
<organism evidence="5">
    <name type="scientific">uncultured Flavobacteriia bacterium</name>
    <dbReference type="NCBI Taxonomy" id="212695"/>
    <lineage>
        <taxon>Bacteria</taxon>
        <taxon>Pseudomonadati</taxon>
        <taxon>Bacteroidota</taxon>
        <taxon>Flavobacteriia</taxon>
        <taxon>environmental samples</taxon>
    </lineage>
</organism>
<protein>
    <submittedName>
        <fullName evidence="5">Protein with similarity to RNA methylase</fullName>
    </submittedName>
</protein>
<feature type="domain" description="THUMP" evidence="4">
    <location>
        <begin position="42"/>
        <end position="153"/>
    </location>
</feature>
<dbReference type="PANTHER" id="PTHR47313:SF1">
    <property type="entry name" value="RIBOSOMAL RNA LARGE SUBUNIT METHYLTRANSFERASE K_L"/>
    <property type="match status" value="1"/>
</dbReference>
<evidence type="ECO:0000256" key="3">
    <source>
        <dbReference type="PROSITE-ProRule" id="PRU00529"/>
    </source>
</evidence>
<dbReference type="Pfam" id="PF02926">
    <property type="entry name" value="THUMP"/>
    <property type="match status" value="1"/>
</dbReference>
<gene>
    <name evidence="5" type="ORF">S18_906_0010</name>
</gene>
<dbReference type="PROSITE" id="PS00092">
    <property type="entry name" value="N6_MTASE"/>
    <property type="match status" value="1"/>
</dbReference>
<dbReference type="SUPFAM" id="SSF53335">
    <property type="entry name" value="S-adenosyl-L-methionine-dependent methyltransferases"/>
    <property type="match status" value="1"/>
</dbReference>
<dbReference type="Gene3D" id="3.40.50.150">
    <property type="entry name" value="Vaccinia Virus protein VP39"/>
    <property type="match status" value="1"/>
</dbReference>
<dbReference type="AlphaFoldDB" id="F4MN39"/>
<dbReference type="InterPro" id="IPR000241">
    <property type="entry name" value="RlmKL-like_Mtase"/>
</dbReference>
<evidence type="ECO:0000256" key="1">
    <source>
        <dbReference type="ARBA" id="ARBA00022603"/>
    </source>
</evidence>
<keyword evidence="3" id="KW-0694">RNA-binding</keyword>